<evidence type="ECO:0000313" key="13">
    <source>
        <dbReference type="EMBL" id="SSX30744.1"/>
    </source>
</evidence>
<dbReference type="Pfam" id="PF03098">
    <property type="entry name" value="An_peroxidase"/>
    <property type="match status" value="1"/>
</dbReference>
<dbReference type="GO" id="GO:0006979">
    <property type="term" value="P:response to oxidative stress"/>
    <property type="evidence" value="ECO:0007669"/>
    <property type="project" value="InterPro"/>
</dbReference>
<evidence type="ECO:0000256" key="10">
    <source>
        <dbReference type="PIRSR" id="PIRSR619791-2"/>
    </source>
</evidence>
<name>A0A336LB59_CULSO</name>
<evidence type="ECO:0000256" key="4">
    <source>
        <dbReference type="ARBA" id="ARBA00022617"/>
    </source>
</evidence>
<evidence type="ECO:0000256" key="5">
    <source>
        <dbReference type="ARBA" id="ARBA00022723"/>
    </source>
</evidence>
<keyword evidence="5 10" id="KW-0479">Metal-binding</keyword>
<dbReference type="InterPro" id="IPR037120">
    <property type="entry name" value="Haem_peroxidase_sf_animal"/>
</dbReference>
<dbReference type="GO" id="GO:0046872">
    <property type="term" value="F:metal ion binding"/>
    <property type="evidence" value="ECO:0007669"/>
    <property type="project" value="UniProtKB-KW"/>
</dbReference>
<evidence type="ECO:0000256" key="2">
    <source>
        <dbReference type="ARBA" id="ARBA00022525"/>
    </source>
</evidence>
<dbReference type="PANTHER" id="PTHR11475">
    <property type="entry name" value="OXIDASE/PEROXIDASE"/>
    <property type="match status" value="1"/>
</dbReference>
<dbReference type="InterPro" id="IPR010255">
    <property type="entry name" value="Haem_peroxidase_sf"/>
</dbReference>
<keyword evidence="3" id="KW-0575">Peroxidase</keyword>
<dbReference type="EMBL" id="UFQS01001482">
    <property type="protein sequence ID" value="SSX11174.1"/>
    <property type="molecule type" value="Genomic_DNA"/>
</dbReference>
<dbReference type="FunFam" id="1.10.640.10:FF:000003">
    <property type="entry name" value="chorion peroxidase"/>
    <property type="match status" value="1"/>
</dbReference>
<feature type="compositionally biased region" description="Basic and acidic residues" evidence="11">
    <location>
        <begin position="1153"/>
        <end position="1162"/>
    </location>
</feature>
<feature type="region of interest" description="Disordered" evidence="11">
    <location>
        <begin position="969"/>
        <end position="998"/>
    </location>
</feature>
<feature type="region of interest" description="Disordered" evidence="11">
    <location>
        <begin position="1153"/>
        <end position="1173"/>
    </location>
</feature>
<keyword evidence="2" id="KW-0964">Secreted</keyword>
<dbReference type="GO" id="GO:0020037">
    <property type="term" value="F:heme binding"/>
    <property type="evidence" value="ECO:0007669"/>
    <property type="project" value="InterPro"/>
</dbReference>
<gene>
    <name evidence="12" type="primary">CSON002841</name>
</gene>
<accession>A0A336LB59</accession>
<dbReference type="GO" id="GO:0004601">
    <property type="term" value="F:peroxidase activity"/>
    <property type="evidence" value="ECO:0007669"/>
    <property type="project" value="UniProtKB-KW"/>
</dbReference>
<dbReference type="GO" id="GO:0005576">
    <property type="term" value="C:extracellular region"/>
    <property type="evidence" value="ECO:0007669"/>
    <property type="project" value="UniProtKB-SubCell"/>
</dbReference>
<dbReference type="SUPFAM" id="SSF48113">
    <property type="entry name" value="Heme-dependent peroxidases"/>
    <property type="match status" value="1"/>
</dbReference>
<keyword evidence="6" id="KW-0732">Signal</keyword>
<feature type="binding site" description="axial binding residue" evidence="10">
    <location>
        <position position="292"/>
    </location>
    <ligand>
        <name>heme b</name>
        <dbReference type="ChEBI" id="CHEBI:60344"/>
    </ligand>
    <ligandPart>
        <name>Fe</name>
        <dbReference type="ChEBI" id="CHEBI:18248"/>
    </ligandPart>
</feature>
<evidence type="ECO:0000256" key="3">
    <source>
        <dbReference type="ARBA" id="ARBA00022559"/>
    </source>
</evidence>
<keyword evidence="7" id="KW-0560">Oxidoreductase</keyword>
<keyword evidence="8 10" id="KW-0408">Iron</keyword>
<dbReference type="PROSITE" id="PS50292">
    <property type="entry name" value="PEROXIDASE_3"/>
    <property type="match status" value="1"/>
</dbReference>
<protein>
    <submittedName>
        <fullName evidence="12">CSON002841 protein</fullName>
    </submittedName>
</protein>
<feature type="compositionally biased region" description="Low complexity" evidence="11">
    <location>
        <begin position="981"/>
        <end position="997"/>
    </location>
</feature>
<keyword evidence="9" id="KW-1015">Disulfide bond</keyword>
<feature type="region of interest" description="Disordered" evidence="11">
    <location>
        <begin position="604"/>
        <end position="624"/>
    </location>
</feature>
<organism evidence="12">
    <name type="scientific">Culicoides sonorensis</name>
    <name type="common">Biting midge</name>
    <dbReference type="NCBI Taxonomy" id="179676"/>
    <lineage>
        <taxon>Eukaryota</taxon>
        <taxon>Metazoa</taxon>
        <taxon>Ecdysozoa</taxon>
        <taxon>Arthropoda</taxon>
        <taxon>Hexapoda</taxon>
        <taxon>Insecta</taxon>
        <taxon>Pterygota</taxon>
        <taxon>Neoptera</taxon>
        <taxon>Endopterygota</taxon>
        <taxon>Diptera</taxon>
        <taxon>Nematocera</taxon>
        <taxon>Chironomoidea</taxon>
        <taxon>Ceratopogonidae</taxon>
        <taxon>Ceratopogoninae</taxon>
        <taxon>Culicoides</taxon>
        <taxon>Monoculicoides</taxon>
    </lineage>
</organism>
<feature type="compositionally biased region" description="Basic residues" evidence="11">
    <location>
        <begin position="605"/>
        <end position="620"/>
    </location>
</feature>
<evidence type="ECO:0000256" key="1">
    <source>
        <dbReference type="ARBA" id="ARBA00004613"/>
    </source>
</evidence>
<dbReference type="VEuPathDB" id="VectorBase:CSON002841"/>
<reference evidence="12" key="1">
    <citation type="submission" date="2018-04" db="EMBL/GenBank/DDBJ databases">
        <authorList>
            <person name="Go L.Y."/>
            <person name="Mitchell J.A."/>
        </authorList>
    </citation>
    <scope>NUCLEOTIDE SEQUENCE</scope>
    <source>
        <tissue evidence="12">Whole organism</tissue>
    </source>
</reference>
<dbReference type="InterPro" id="IPR019791">
    <property type="entry name" value="Haem_peroxidase_animal"/>
</dbReference>
<dbReference type="PANTHER" id="PTHR11475:SF109">
    <property type="entry name" value="CHORION PEROXIDASE-LIKE PROTEIN"/>
    <property type="match status" value="1"/>
</dbReference>
<evidence type="ECO:0000256" key="9">
    <source>
        <dbReference type="ARBA" id="ARBA00023157"/>
    </source>
</evidence>
<feature type="region of interest" description="Disordered" evidence="11">
    <location>
        <begin position="537"/>
        <end position="558"/>
    </location>
</feature>
<dbReference type="EMBL" id="UFQT01001482">
    <property type="protein sequence ID" value="SSX30744.1"/>
    <property type="molecule type" value="Genomic_DNA"/>
</dbReference>
<dbReference type="GO" id="GO:0022412">
    <property type="term" value="P:cellular process involved in reproduction in multicellular organism"/>
    <property type="evidence" value="ECO:0007669"/>
    <property type="project" value="UniProtKB-ARBA"/>
</dbReference>
<evidence type="ECO:0000313" key="12">
    <source>
        <dbReference type="EMBL" id="SSX11174.1"/>
    </source>
</evidence>
<proteinExistence type="predicted"/>
<evidence type="ECO:0000256" key="11">
    <source>
        <dbReference type="SAM" id="MobiDB-lite"/>
    </source>
</evidence>
<dbReference type="Gene3D" id="1.10.640.10">
    <property type="entry name" value="Haem peroxidase domain superfamily, animal type"/>
    <property type="match status" value="1"/>
</dbReference>
<reference evidence="13" key="2">
    <citation type="submission" date="2018-07" db="EMBL/GenBank/DDBJ databases">
        <authorList>
            <person name="Quirk P.G."/>
            <person name="Krulwich T.A."/>
        </authorList>
    </citation>
    <scope>NUCLEOTIDE SEQUENCE</scope>
</reference>
<comment type="subcellular location">
    <subcellularLocation>
        <location evidence="1">Secreted</location>
    </subcellularLocation>
</comment>
<feature type="region of interest" description="Disordered" evidence="11">
    <location>
        <begin position="1107"/>
        <end position="1131"/>
    </location>
</feature>
<evidence type="ECO:0000256" key="7">
    <source>
        <dbReference type="ARBA" id="ARBA00023002"/>
    </source>
</evidence>
<dbReference type="PRINTS" id="PR00457">
    <property type="entry name" value="ANPEROXIDASE"/>
</dbReference>
<evidence type="ECO:0000256" key="8">
    <source>
        <dbReference type="ARBA" id="ARBA00023004"/>
    </source>
</evidence>
<keyword evidence="4 10" id="KW-0349">Heme</keyword>
<dbReference type="CDD" id="cd09823">
    <property type="entry name" value="peroxinectin_like"/>
    <property type="match status" value="1"/>
</dbReference>
<evidence type="ECO:0000256" key="6">
    <source>
        <dbReference type="ARBA" id="ARBA00022729"/>
    </source>
</evidence>
<sequence length="1338" mass="154388">MPFHRFLPPEYGDGIETFRKSIDGSPLPSARFVSLVVHGDREDESQVTLMLPQWGQFIDHDLTATKQPKSINGSIPSCCHSNELHPACMPIKVPEDDPWLAPLGVRCLEFLRSAPASRHDCFLSWREQTNQASSFLDASVVYSSNPRLADNARIFRDGLLVFGKGATRDDVCRQGAITHGCVRAGDTRNGEQPGLLAMHTVFVAEHNRIALELSDMNFHWSDEKLYQETRRIISAMIQHITFREFLPLVLGREVMRLFDLELRPTGYYEGYDSSVNPTIANGFSGAAFRFGHSMVQSTIMRSDRNNNFIKNNVSLHEESDRGDMGGPGSLHRLLRGLANQRAQRRDEFISAELTNHLFQSSPFPFGLDLAAINVQRGRDHGIPSYVSWRGPCGLSKIKSWEDIEQVMGPRSAQRLKLAYKHVEDIDLFVAGLAERPVSGGLVGPTFACIIAQQFSNLRKGDRFWYENSNFESSFTPGQLQSIRQTSLAQIICRTLETGTLQPHVFLPHDFVHNQRKSCGFDELAPIDLTPWREHDPFKQNTPNKPTHDDLKLPESPFSISNNEISNKLDLTRPLRPSENLIGTNDKLNEIEHQKPLTHTNDKLTQKKTRTTTRVPSKIKTKPTTTTTVRPVIDNKLDFETTRRLNGTRTYKTRTTTVKSSKRTKRKVRRTKRKTSTLTTTTTTLKPTTLQTRRNDGWIVINEDDGQRLTTKNPAFSTNRRTTIRGWVLLENRKLKTEHGRIKRDMTDNEKNNKKLDIEGHDSSNDKISDLLDFDSLEREQRKLKNTTTNKTSRIFPIRYNLLNKRVTTKKTTNTLINDKLERLKSNIDHRLDWTRKTKTPHRQNEHFLNQDNATAYLRNHAVNLDDMQPKYRTNEYYMNDDQFDDNYRPVPIQIPQRQQYGNSDLKKKRRPIGFRNNMPIYDLTQTKIDTQPYEQSNNNYVHKITSTLRPGGSISYEVQIPLLSTKPTKVRIRPSKRPDNDFYSNNNNDRNDNYGNYRPQNVYSTTTRKPELQTFYSVVDDTDNFEDNRPFQHGTYSYRPPLQTTPRPIFAATSSRPASVTLDPLSFFMASTTALSSLYNDSPDTDYTNTPSNSVKVQSTFVATLGNNYPTLNEPEYTDDTNSDPDILHIPPHLIPEVDEKYFFNDKNWEKVDSNKRHDTGKRPRPQQQTYTPAYVDYSQYNQEKEQNKNTKFYYVDNILHKVDAYGDVYRKKEGRRYAETFGDKNNDQHWIRVTRQVHMNDLTSDMTGTDEKPFLQDKDLEQNDKHGKTLQRKNLLSDTAFVSLVVLNSAERPDNWVNTEPKNLRIKLPEMPFLPDERHTATEFPRPIRLNFNRKQK</sequence>